<evidence type="ECO:0000313" key="1">
    <source>
        <dbReference type="EMBL" id="KAI9899969.1"/>
    </source>
</evidence>
<dbReference type="Proteomes" id="UP001163324">
    <property type="component" value="Chromosome 4"/>
</dbReference>
<dbReference type="EMBL" id="CM047943">
    <property type="protein sequence ID" value="KAI9899969.1"/>
    <property type="molecule type" value="Genomic_DNA"/>
</dbReference>
<organism evidence="1 2">
    <name type="scientific">Trichothecium roseum</name>
    <dbReference type="NCBI Taxonomy" id="47278"/>
    <lineage>
        <taxon>Eukaryota</taxon>
        <taxon>Fungi</taxon>
        <taxon>Dikarya</taxon>
        <taxon>Ascomycota</taxon>
        <taxon>Pezizomycotina</taxon>
        <taxon>Sordariomycetes</taxon>
        <taxon>Hypocreomycetidae</taxon>
        <taxon>Hypocreales</taxon>
        <taxon>Hypocreales incertae sedis</taxon>
        <taxon>Trichothecium</taxon>
    </lineage>
</organism>
<reference evidence="1" key="1">
    <citation type="submission" date="2022-10" db="EMBL/GenBank/DDBJ databases">
        <title>Complete Genome of Trichothecium roseum strain YXFP-22015, a Plant Pathogen Isolated from Citrus.</title>
        <authorList>
            <person name="Wang Y."/>
            <person name="Zhu L."/>
        </authorList>
    </citation>
    <scope>NUCLEOTIDE SEQUENCE</scope>
    <source>
        <strain evidence="1">YXFP-22015</strain>
    </source>
</reference>
<sequence length="625" mass="66991">MTTLHQDQSQDGWDDNETCSFHDGGKMAFWPLPCPRVDSFERDTSFFWQDLDGHAEESADSFGQFLNFDSNDGPPTNAQGIPTDSMSPNPGLMPRLQDPRSLDQPPESIGSSTTADEFDLLSNSSQTGAAASGSHEFDPGAWASVPLAQSSHDPAQGNMIPQHMEYTGHETLPDSDLPKVEGICLNSPSKQMFSHPPSPTPPRTTNNMARRSSKIVNAISSTIKKATNRKKASSKKPAPLPLDQPGSPVMDAAPIRAPRQRPRRADLTASEPSPTKKPSFSSQGNDGDFIHGFYEDPFGEVPSLRPPNALRYFHDSNITPPLESPGVKSEPGTYGTDYTSSDCAWTAGNHPGSMPLSQPASAGLTPGEQWPGGPRSATTDPGWWDYTLMQHNHSGEMVDQSHSSYNVDMHAQQANMPYEYGREYLSAPDGSNNGGLMIHMPQSYSSQPTGTHELALNAQTQLPPPPPIPQEQQRAHRPPRAPSAGARHLSQSPQRKSRIPSASPTRTPAQQSRQSSGGSISSMRSASGRLPASMPGTPCSVRKKRSRDPSSGGGGGGGGIGFVNFTPGDGTVLMTGVAPSGSSKTKARREKEALERRRKLSEAAIKAVAAAGGDVEKLLEQGFQF</sequence>
<comment type="caution">
    <text evidence="1">The sequence shown here is derived from an EMBL/GenBank/DDBJ whole genome shotgun (WGS) entry which is preliminary data.</text>
</comment>
<accession>A0ACC0V0N8</accession>
<keyword evidence="2" id="KW-1185">Reference proteome</keyword>
<proteinExistence type="predicted"/>
<name>A0ACC0V0N8_9HYPO</name>
<evidence type="ECO:0000313" key="2">
    <source>
        <dbReference type="Proteomes" id="UP001163324"/>
    </source>
</evidence>
<gene>
    <name evidence="1" type="ORF">N3K66_004231</name>
</gene>
<protein>
    <submittedName>
        <fullName evidence="1">Uncharacterized protein</fullName>
    </submittedName>
</protein>